<dbReference type="AlphaFoldDB" id="A0A1W2C207"/>
<dbReference type="EMBL" id="FWYB01000003">
    <property type="protein sequence ID" value="SMC79213.1"/>
    <property type="molecule type" value="Genomic_DNA"/>
</dbReference>
<proteinExistence type="predicted"/>
<dbReference type="PANTHER" id="PTHR45947:SF3">
    <property type="entry name" value="SULFOQUINOVOSYL TRANSFERASE SQD2"/>
    <property type="match status" value="1"/>
</dbReference>
<accession>A0A1W2C207</accession>
<keyword evidence="2" id="KW-0808">Transferase</keyword>
<dbReference type="GO" id="GO:0016757">
    <property type="term" value="F:glycosyltransferase activity"/>
    <property type="evidence" value="ECO:0007669"/>
    <property type="project" value="TreeGrafter"/>
</dbReference>
<reference evidence="2 3" key="1">
    <citation type="submission" date="2017-04" db="EMBL/GenBank/DDBJ databases">
        <authorList>
            <person name="Afonso C.L."/>
            <person name="Miller P.J."/>
            <person name="Scott M.A."/>
            <person name="Spackman E."/>
            <person name="Goraichik I."/>
            <person name="Dimitrov K.M."/>
            <person name="Suarez D.L."/>
            <person name="Swayne D.E."/>
        </authorList>
    </citation>
    <scope>NUCLEOTIDE SEQUENCE [LARGE SCALE GENOMIC DNA]</scope>
    <source>
        <strain evidence="2 3">DSM 19625</strain>
    </source>
</reference>
<dbReference type="InterPro" id="IPR028098">
    <property type="entry name" value="Glyco_trans_4-like_N"/>
</dbReference>
<dbReference type="CDD" id="cd03808">
    <property type="entry name" value="GT4_CapM-like"/>
    <property type="match status" value="1"/>
</dbReference>
<gene>
    <name evidence="2" type="ORF">SAMN04488101_10362</name>
</gene>
<dbReference type="STRING" id="475255.SAMN04488101_10362"/>
<organism evidence="2 3">
    <name type="scientific">Pedobacter nyackensis</name>
    <dbReference type="NCBI Taxonomy" id="475255"/>
    <lineage>
        <taxon>Bacteria</taxon>
        <taxon>Pseudomonadati</taxon>
        <taxon>Bacteroidota</taxon>
        <taxon>Sphingobacteriia</taxon>
        <taxon>Sphingobacteriales</taxon>
        <taxon>Sphingobacteriaceae</taxon>
        <taxon>Pedobacter</taxon>
    </lineage>
</organism>
<dbReference type="PANTHER" id="PTHR45947">
    <property type="entry name" value="SULFOQUINOVOSYL TRANSFERASE SQD2"/>
    <property type="match status" value="1"/>
</dbReference>
<evidence type="ECO:0000313" key="3">
    <source>
        <dbReference type="Proteomes" id="UP000192678"/>
    </source>
</evidence>
<evidence type="ECO:0000313" key="2">
    <source>
        <dbReference type="EMBL" id="SMC79213.1"/>
    </source>
</evidence>
<dbReference type="RefSeq" id="WP_200816333.1">
    <property type="nucleotide sequence ID" value="NZ_FWYB01000003.1"/>
</dbReference>
<sequence>MKVLHVVNISFVIPYYLGAQIDYLQQRKIDIFIACTPSEHLFEYANEKGFIPLGVSILREISVLQDLKAVWTLRKLIKKERIDIVIGHTPKGALIGMLAGYLSGTKKRIYFRHGLVYETSKGLKRIVLKTIERFTGFLSTKVVCVSPSVLEISNREKLSNSLKNVILNKGTCNGLDAEGTFNRHLVSDTALKQLKTKYLLEDNDRVIGYVGRLVNDKGICELISAWQEICKEHNHVKLLLAGPFERRDSIDDATKKVIMEEPSIIHTGLISDVVTHYALMDIFILPSHREGFPTVVLEASAMELPVITTNVTGCRDAIVPGETGRFTNINPTAIAENVGYYLDNFEQAKLDGMNGRKFVISNFNQLGIWEKIERELIR</sequence>
<dbReference type="SUPFAM" id="SSF53756">
    <property type="entry name" value="UDP-Glycosyltransferase/glycogen phosphorylase"/>
    <property type="match status" value="1"/>
</dbReference>
<feature type="domain" description="Glycosyltransferase subfamily 4-like N-terminal" evidence="1">
    <location>
        <begin position="21"/>
        <end position="152"/>
    </location>
</feature>
<dbReference type="Proteomes" id="UP000192678">
    <property type="component" value="Unassembled WGS sequence"/>
</dbReference>
<dbReference type="InterPro" id="IPR050194">
    <property type="entry name" value="Glycosyltransferase_grp1"/>
</dbReference>
<keyword evidence="3" id="KW-1185">Reference proteome</keyword>
<dbReference type="Pfam" id="PF13692">
    <property type="entry name" value="Glyco_trans_1_4"/>
    <property type="match status" value="1"/>
</dbReference>
<dbReference type="Pfam" id="PF13439">
    <property type="entry name" value="Glyco_transf_4"/>
    <property type="match status" value="1"/>
</dbReference>
<evidence type="ECO:0000259" key="1">
    <source>
        <dbReference type="Pfam" id="PF13439"/>
    </source>
</evidence>
<dbReference type="Gene3D" id="3.40.50.2000">
    <property type="entry name" value="Glycogen Phosphorylase B"/>
    <property type="match status" value="2"/>
</dbReference>
<name>A0A1W2C207_9SPHI</name>
<protein>
    <submittedName>
        <fullName evidence="2">Glycosyltransferase involved in cell wall bisynthesis</fullName>
    </submittedName>
</protein>